<sequence>MTYKDALEMGRQTVKVVDLNPGSKMQTLAESKIHLQSDYRLTEILERTLVGETLNPYEWEALKRDVMRDWHTVVDVRMMGSMKMLITFDTKQNMEEALNSCFLLNQFLEVRRWTKDETNRLRRCWIEVIGVPIHGWSKENMMKIGEVWGRVLKVEEDEGGHYNSFRVLVESYTGPNIQAFADMMLDEEVVSKETQGAVNETERGVQNTGAVLKEVTETNDQGVVREVLGGGHGRAEATDEGKAERSWVDESQTTRENREGQSIEGAHTNKPIGDGKNVNEWASPSKTKTWEDDRRTEEVINERKMAHDPTHENQGDSKMGKKDTNMDPSEIMVNGGDRESELESQSVPPGFEPTFQITQSGFDDWEHIKETQEEGVSGGEKSAKRKKARRGRQGAATSLKLKDRIQGRSKGTKKKGKGKKDREINRIEDFEWVGARDDAAETEEDDIEDVEEETDRAWWMGVESGLVAQDAMRASKYLADKVLDDSKKDSGKELKRMRGRKQRDASKVGVPENYSQ</sequence>
<accession>A0ABU6WSQ7</accession>
<feature type="region of interest" description="Disordered" evidence="1">
    <location>
        <begin position="435"/>
        <end position="454"/>
    </location>
</feature>
<protein>
    <recommendedName>
        <fullName evidence="4">DUF4283 domain-containing protein</fullName>
    </recommendedName>
</protein>
<feature type="compositionally biased region" description="Acidic residues" evidence="1">
    <location>
        <begin position="440"/>
        <end position="454"/>
    </location>
</feature>
<feature type="region of interest" description="Disordered" evidence="1">
    <location>
        <begin position="231"/>
        <end position="426"/>
    </location>
</feature>
<feature type="compositionally biased region" description="Basic residues" evidence="1">
    <location>
        <begin position="410"/>
        <end position="419"/>
    </location>
</feature>
<feature type="region of interest" description="Disordered" evidence="1">
    <location>
        <begin position="488"/>
        <end position="516"/>
    </location>
</feature>
<feature type="compositionally biased region" description="Basic and acidic residues" evidence="1">
    <location>
        <begin position="233"/>
        <end position="261"/>
    </location>
</feature>
<evidence type="ECO:0000313" key="3">
    <source>
        <dbReference type="Proteomes" id="UP001341840"/>
    </source>
</evidence>
<evidence type="ECO:0008006" key="4">
    <source>
        <dbReference type="Google" id="ProtNLM"/>
    </source>
</evidence>
<dbReference type="PANTHER" id="PTHR34427:SF5">
    <property type="entry name" value="DUF4283 DOMAIN-CONTAINING PROTEIN"/>
    <property type="match status" value="1"/>
</dbReference>
<reference evidence="2 3" key="1">
    <citation type="journal article" date="2023" name="Plants (Basel)">
        <title>Bridging the Gap: Combining Genomics and Transcriptomics Approaches to Understand Stylosanthes scabra, an Orphan Legume from the Brazilian Caatinga.</title>
        <authorList>
            <person name="Ferreira-Neto J.R.C."/>
            <person name="da Silva M.D."/>
            <person name="Binneck E."/>
            <person name="de Melo N.F."/>
            <person name="da Silva R.H."/>
            <person name="de Melo A.L.T.M."/>
            <person name="Pandolfi V."/>
            <person name="Bustamante F.O."/>
            <person name="Brasileiro-Vidal A.C."/>
            <person name="Benko-Iseppon A.M."/>
        </authorList>
    </citation>
    <scope>NUCLEOTIDE SEQUENCE [LARGE SCALE GENOMIC DNA]</scope>
    <source>
        <tissue evidence="2">Leaves</tissue>
    </source>
</reference>
<feature type="compositionally biased region" description="Basic residues" evidence="1">
    <location>
        <begin position="383"/>
        <end position="392"/>
    </location>
</feature>
<dbReference type="PANTHER" id="PTHR34427">
    <property type="entry name" value="DUF4283 DOMAIN PROTEIN"/>
    <property type="match status" value="1"/>
</dbReference>
<evidence type="ECO:0000256" key="1">
    <source>
        <dbReference type="SAM" id="MobiDB-lite"/>
    </source>
</evidence>
<dbReference type="Proteomes" id="UP001341840">
    <property type="component" value="Unassembled WGS sequence"/>
</dbReference>
<comment type="caution">
    <text evidence="2">The sequence shown here is derived from an EMBL/GenBank/DDBJ whole genome shotgun (WGS) entry which is preliminary data.</text>
</comment>
<feature type="compositionally biased region" description="Basic and acidic residues" evidence="1">
    <location>
        <begin position="288"/>
        <end position="325"/>
    </location>
</feature>
<proteinExistence type="predicted"/>
<gene>
    <name evidence="2" type="ORF">PIB30_085154</name>
</gene>
<dbReference type="EMBL" id="JASCZI010182650">
    <property type="protein sequence ID" value="MED6188354.1"/>
    <property type="molecule type" value="Genomic_DNA"/>
</dbReference>
<name>A0ABU6WSQ7_9FABA</name>
<feature type="compositionally biased region" description="Basic and acidic residues" evidence="1">
    <location>
        <begin position="488"/>
        <end position="506"/>
    </location>
</feature>
<keyword evidence="3" id="KW-1185">Reference proteome</keyword>
<organism evidence="2 3">
    <name type="scientific">Stylosanthes scabra</name>
    <dbReference type="NCBI Taxonomy" id="79078"/>
    <lineage>
        <taxon>Eukaryota</taxon>
        <taxon>Viridiplantae</taxon>
        <taxon>Streptophyta</taxon>
        <taxon>Embryophyta</taxon>
        <taxon>Tracheophyta</taxon>
        <taxon>Spermatophyta</taxon>
        <taxon>Magnoliopsida</taxon>
        <taxon>eudicotyledons</taxon>
        <taxon>Gunneridae</taxon>
        <taxon>Pentapetalae</taxon>
        <taxon>rosids</taxon>
        <taxon>fabids</taxon>
        <taxon>Fabales</taxon>
        <taxon>Fabaceae</taxon>
        <taxon>Papilionoideae</taxon>
        <taxon>50 kb inversion clade</taxon>
        <taxon>dalbergioids sensu lato</taxon>
        <taxon>Dalbergieae</taxon>
        <taxon>Pterocarpus clade</taxon>
        <taxon>Stylosanthes</taxon>
    </lineage>
</organism>
<evidence type="ECO:0000313" key="2">
    <source>
        <dbReference type="EMBL" id="MED6188354.1"/>
    </source>
</evidence>